<dbReference type="AlphaFoldDB" id="A0A6A4H018"/>
<dbReference type="OrthoDB" id="3058940at2759"/>
<keyword evidence="3" id="KW-1185">Reference proteome</keyword>
<keyword evidence="1" id="KW-0732">Signal</keyword>
<gene>
    <name evidence="2" type="ORF">BT96DRAFT_946049</name>
</gene>
<evidence type="ECO:0000256" key="1">
    <source>
        <dbReference type="SAM" id="SignalP"/>
    </source>
</evidence>
<dbReference type="EMBL" id="ML769654">
    <property type="protein sequence ID" value="KAE9390557.1"/>
    <property type="molecule type" value="Genomic_DNA"/>
</dbReference>
<accession>A0A6A4H018</accession>
<name>A0A6A4H018_9AGAR</name>
<protein>
    <submittedName>
        <fullName evidence="2">Uncharacterized protein</fullName>
    </submittedName>
</protein>
<feature type="signal peptide" evidence="1">
    <location>
        <begin position="1"/>
        <end position="22"/>
    </location>
</feature>
<organism evidence="2 3">
    <name type="scientific">Gymnopus androsaceus JB14</name>
    <dbReference type="NCBI Taxonomy" id="1447944"/>
    <lineage>
        <taxon>Eukaryota</taxon>
        <taxon>Fungi</taxon>
        <taxon>Dikarya</taxon>
        <taxon>Basidiomycota</taxon>
        <taxon>Agaricomycotina</taxon>
        <taxon>Agaricomycetes</taxon>
        <taxon>Agaricomycetidae</taxon>
        <taxon>Agaricales</taxon>
        <taxon>Marasmiineae</taxon>
        <taxon>Omphalotaceae</taxon>
        <taxon>Gymnopus</taxon>
    </lineage>
</organism>
<proteinExistence type="predicted"/>
<dbReference type="Proteomes" id="UP000799118">
    <property type="component" value="Unassembled WGS sequence"/>
</dbReference>
<evidence type="ECO:0000313" key="3">
    <source>
        <dbReference type="Proteomes" id="UP000799118"/>
    </source>
</evidence>
<feature type="chain" id="PRO_5025596719" evidence="1">
    <location>
        <begin position="23"/>
        <end position="141"/>
    </location>
</feature>
<reference evidence="2" key="1">
    <citation type="journal article" date="2019" name="Environ. Microbiol.">
        <title>Fungal ecological strategies reflected in gene transcription - a case study of two litter decomposers.</title>
        <authorList>
            <person name="Barbi F."/>
            <person name="Kohler A."/>
            <person name="Barry K."/>
            <person name="Baskaran P."/>
            <person name="Daum C."/>
            <person name="Fauchery L."/>
            <person name="Ihrmark K."/>
            <person name="Kuo A."/>
            <person name="LaButti K."/>
            <person name="Lipzen A."/>
            <person name="Morin E."/>
            <person name="Grigoriev I.V."/>
            <person name="Henrissat B."/>
            <person name="Lindahl B."/>
            <person name="Martin F."/>
        </authorList>
    </citation>
    <scope>NUCLEOTIDE SEQUENCE</scope>
    <source>
        <strain evidence="2">JB14</strain>
    </source>
</reference>
<sequence length="141" mass="15949">MNGSPLLPLLLMDLQLLQSSSATFFPDEGNVSEAKTAVFKSEFEHADEPGCQEFRQELGLRPPERFIFPNITAITRFSMAYVLETNDIMVPQNINRTAIAVIQGLDVGYFESWTLTSEYVHVTGTVYSFHSTFREAQICYI</sequence>
<evidence type="ECO:0000313" key="2">
    <source>
        <dbReference type="EMBL" id="KAE9390557.1"/>
    </source>
</evidence>